<dbReference type="Proteomes" id="UP001497680">
    <property type="component" value="Unassembled WGS sequence"/>
</dbReference>
<protein>
    <submittedName>
        <fullName evidence="1">Plasma membrane protein Pth11-like protein</fullName>
    </submittedName>
</protein>
<sequence length="363" mass="40576">MAPYQKYLQRPGHNYAASIVLPVMDLVVVFMRLRARIRQKQGLKVDDWLMIPALLLLWGIAISVIYGVSQQAIAYPVRVPEDFHGSPLALTTPQISLVYQIQWAYTVMLPLTLGCIKTSFLFFYLRVFATTRKSATYVILVGMIVFVTLASLGFFLAKLFECDLNFWAIWGSTLDLSHYCFNIFDASLWLCIIDFGTDVIIICIPIPLIWRLRLSSRNKVAISAVFLIGSMTVIASLIRLIAMSKTAQHGFDPSEDGNLVVTESLYWATIECGIGVFAACLSSLSILFKDMTWNSFVNDTKRLLTRKSSNSSFSANQEDSLPRSIYHPTSRQVSNSVVTSPTTWEKTTTVGSPAHEVKGLSVV</sequence>
<accession>A0ACC0CSS2</accession>
<organism evidence="1 2">
    <name type="scientific">Hypoxylon rubiginosum</name>
    <dbReference type="NCBI Taxonomy" id="110542"/>
    <lineage>
        <taxon>Eukaryota</taxon>
        <taxon>Fungi</taxon>
        <taxon>Dikarya</taxon>
        <taxon>Ascomycota</taxon>
        <taxon>Pezizomycotina</taxon>
        <taxon>Sordariomycetes</taxon>
        <taxon>Xylariomycetidae</taxon>
        <taxon>Xylariales</taxon>
        <taxon>Hypoxylaceae</taxon>
        <taxon>Hypoxylon</taxon>
    </lineage>
</organism>
<keyword evidence="2" id="KW-1185">Reference proteome</keyword>
<evidence type="ECO:0000313" key="2">
    <source>
        <dbReference type="Proteomes" id="UP001497680"/>
    </source>
</evidence>
<gene>
    <name evidence="1" type="ORF">F4821DRAFT_193335</name>
</gene>
<name>A0ACC0CSS2_9PEZI</name>
<evidence type="ECO:0000313" key="1">
    <source>
        <dbReference type="EMBL" id="KAI6083363.1"/>
    </source>
</evidence>
<reference evidence="1 2" key="1">
    <citation type="journal article" date="2022" name="New Phytol.">
        <title>Ecological generalism drives hyperdiversity of secondary metabolite gene clusters in xylarialean endophytes.</title>
        <authorList>
            <person name="Franco M.E.E."/>
            <person name="Wisecaver J.H."/>
            <person name="Arnold A.E."/>
            <person name="Ju Y.M."/>
            <person name="Slot J.C."/>
            <person name="Ahrendt S."/>
            <person name="Moore L.P."/>
            <person name="Eastman K.E."/>
            <person name="Scott K."/>
            <person name="Konkel Z."/>
            <person name="Mondo S.J."/>
            <person name="Kuo A."/>
            <person name="Hayes R.D."/>
            <person name="Haridas S."/>
            <person name="Andreopoulos B."/>
            <person name="Riley R."/>
            <person name="LaButti K."/>
            <person name="Pangilinan J."/>
            <person name="Lipzen A."/>
            <person name="Amirebrahimi M."/>
            <person name="Yan J."/>
            <person name="Adam C."/>
            <person name="Keymanesh K."/>
            <person name="Ng V."/>
            <person name="Louie K."/>
            <person name="Northen T."/>
            <person name="Drula E."/>
            <person name="Henrissat B."/>
            <person name="Hsieh H.M."/>
            <person name="Youens-Clark K."/>
            <person name="Lutzoni F."/>
            <person name="Miadlikowska J."/>
            <person name="Eastwood D.C."/>
            <person name="Hamelin R.C."/>
            <person name="Grigoriev I.V."/>
            <person name="U'Ren J.M."/>
        </authorList>
    </citation>
    <scope>NUCLEOTIDE SEQUENCE [LARGE SCALE GENOMIC DNA]</scope>
    <source>
        <strain evidence="1 2">ER1909</strain>
    </source>
</reference>
<comment type="caution">
    <text evidence="1">The sequence shown here is derived from an EMBL/GenBank/DDBJ whole genome shotgun (WGS) entry which is preliminary data.</text>
</comment>
<proteinExistence type="predicted"/>
<dbReference type="EMBL" id="MU394353">
    <property type="protein sequence ID" value="KAI6083363.1"/>
    <property type="molecule type" value="Genomic_DNA"/>
</dbReference>